<reference evidence="2 3" key="1">
    <citation type="submission" date="2009-01" db="EMBL/GenBank/DDBJ databases">
        <authorList>
            <person name="Qin X."/>
            <person name="Bachman B."/>
            <person name="Battles P."/>
            <person name="Bell A."/>
            <person name="Bess C."/>
            <person name="Bickham C."/>
            <person name="Chaboub L."/>
            <person name="Chen D."/>
            <person name="Coyle M."/>
            <person name="Deiros D.R."/>
            <person name="Dinh H."/>
            <person name="Forbes L."/>
            <person name="Fowler G."/>
            <person name="Francisco L."/>
            <person name="Fu Q."/>
            <person name="Gubbala S."/>
            <person name="Hale W."/>
            <person name="Han Y."/>
            <person name="Hemphill L."/>
            <person name="Highlander S.K."/>
            <person name="Hirani K."/>
            <person name="Hogues M."/>
            <person name="Jackson L."/>
            <person name="Jakkamsetti A."/>
            <person name="Javaid M."/>
            <person name="Jiang H."/>
            <person name="Korchina V."/>
            <person name="Kovar C."/>
            <person name="Lara F."/>
            <person name="Lee S."/>
            <person name="Mata R."/>
            <person name="Mathew T."/>
            <person name="Moen C."/>
            <person name="Morales K."/>
            <person name="Munidasa M."/>
            <person name="Nazareth L."/>
            <person name="Ngo R."/>
            <person name="Nguyen L."/>
            <person name="Okwuonu G."/>
            <person name="Ongeri F."/>
            <person name="Patil S."/>
            <person name="Petrosino J."/>
            <person name="Pham C."/>
            <person name="Pham P."/>
            <person name="Pu L.-L."/>
            <person name="Puazo M."/>
            <person name="Raj R."/>
            <person name="Reid J."/>
            <person name="Rouhana J."/>
            <person name="Saada N."/>
            <person name="Shang Y."/>
            <person name="Simmons D."/>
            <person name="Thornton R."/>
            <person name="Warren J."/>
            <person name="Weissenberger G."/>
            <person name="Zhang J."/>
            <person name="Zhang L."/>
            <person name="Zhou C."/>
            <person name="Zhu D."/>
            <person name="Muzny D."/>
            <person name="Worley K."/>
            <person name="Gibbs R."/>
        </authorList>
    </citation>
    <scope>NUCLEOTIDE SEQUENCE [LARGE SCALE GENOMIC DNA]</scope>
    <source>
        <strain evidence="2 3">ATCC 33200</strain>
    </source>
</reference>
<accession>C2E7T0</accession>
<dbReference type="EMBL" id="ACGR01000044">
    <property type="protein sequence ID" value="EEJ59122.1"/>
    <property type="molecule type" value="Genomic_DNA"/>
</dbReference>
<dbReference type="Proteomes" id="UP000003491">
    <property type="component" value="Unassembled WGS sequence"/>
</dbReference>
<organism evidence="2 3">
    <name type="scientific">Lactobacillus johnsonii ATCC 33200</name>
    <dbReference type="NCBI Taxonomy" id="525330"/>
    <lineage>
        <taxon>Bacteria</taxon>
        <taxon>Bacillati</taxon>
        <taxon>Bacillota</taxon>
        <taxon>Bacilli</taxon>
        <taxon>Lactobacillales</taxon>
        <taxon>Lactobacillaceae</taxon>
        <taxon>Lactobacillus</taxon>
    </lineage>
</organism>
<keyword evidence="1" id="KW-0812">Transmembrane</keyword>
<evidence type="ECO:0000313" key="2">
    <source>
        <dbReference type="EMBL" id="EEJ59122.1"/>
    </source>
</evidence>
<dbReference type="AlphaFoldDB" id="C2E7T0"/>
<name>C2E7T0_LACJH</name>
<evidence type="ECO:0000256" key="1">
    <source>
        <dbReference type="SAM" id="Phobius"/>
    </source>
</evidence>
<comment type="caution">
    <text evidence="2">The sequence shown here is derived from an EMBL/GenBank/DDBJ whole genome shotgun (WGS) entry which is preliminary data.</text>
</comment>
<gene>
    <name evidence="2" type="ORF">HMPREF0528_1804</name>
</gene>
<protein>
    <submittedName>
        <fullName evidence="2">Uncharacterized protein</fullName>
    </submittedName>
</protein>
<keyword evidence="1" id="KW-1133">Transmembrane helix</keyword>
<feature type="transmembrane region" description="Helical" evidence="1">
    <location>
        <begin position="6"/>
        <end position="28"/>
    </location>
</feature>
<dbReference type="HOGENOM" id="CLU_3235217_0_0_9"/>
<proteinExistence type="predicted"/>
<sequence length="43" mass="4670">MKNGLWIYFLRTFTGTGTGLFIITALVASNATALIPKINNNVI</sequence>
<evidence type="ECO:0000313" key="3">
    <source>
        <dbReference type="Proteomes" id="UP000003491"/>
    </source>
</evidence>
<keyword evidence="1" id="KW-0472">Membrane</keyword>